<dbReference type="Pfam" id="PF07676">
    <property type="entry name" value="PD40"/>
    <property type="match status" value="3"/>
</dbReference>
<name>A0ABU4HPL2_9ACTN</name>
<reference evidence="4" key="1">
    <citation type="submission" date="2023-07" db="EMBL/GenBank/DDBJ databases">
        <title>Conexibacter stalactiti sp. nov., isolated from stalactites in a lava cave and emended description of the genus Conexibacter.</title>
        <authorList>
            <person name="Lee S.D."/>
        </authorList>
    </citation>
    <scope>NUCLEOTIDE SEQUENCE [LARGE SCALE GENOMIC DNA]</scope>
    <source>
        <strain evidence="4">KCTC 39840</strain>
    </source>
</reference>
<feature type="chain" id="PRO_5046158161" description="TolB protein" evidence="2">
    <location>
        <begin position="24"/>
        <end position="298"/>
    </location>
</feature>
<dbReference type="InterPro" id="IPR011042">
    <property type="entry name" value="6-blade_b-propeller_TolB-like"/>
</dbReference>
<protein>
    <recommendedName>
        <fullName evidence="5">TolB protein</fullName>
    </recommendedName>
</protein>
<keyword evidence="4" id="KW-1185">Reference proteome</keyword>
<dbReference type="InterPro" id="IPR011659">
    <property type="entry name" value="WD40"/>
</dbReference>
<sequence length="298" mass="31607">MRRTLLIALLALLLAAPVAEGFAGRNGKLVYGWTTLDEPELGPFRYSDGIRVIKAGGGAAYVLARCVRVPEQLPAGDCAPSEYKQPSWSPDGTRVVFDGGAQLGLLDADGGALRLLPASGSDAGEPVFSPAGTRLAFSTIVGGVQELWTSDVYGRGARRLLSGPAGSPSWSSRGTIAFIRRGLLWSIRADGSGLRQLTGKQASQPAFSPHGTKIAFVRRGTAMVMNAGGGGLRALRALRDTTQVRWSPDGRKLVVEQFEIGISIANADGRGSLRMIVQNQVGATYNYATRGVDWQPLR</sequence>
<evidence type="ECO:0000313" key="3">
    <source>
        <dbReference type="EMBL" id="MDW5595243.1"/>
    </source>
</evidence>
<feature type="signal peptide" evidence="2">
    <location>
        <begin position="1"/>
        <end position="23"/>
    </location>
</feature>
<evidence type="ECO:0008006" key="5">
    <source>
        <dbReference type="Google" id="ProtNLM"/>
    </source>
</evidence>
<dbReference type="Proteomes" id="UP001284601">
    <property type="component" value="Unassembled WGS sequence"/>
</dbReference>
<dbReference type="Gene3D" id="2.120.10.30">
    <property type="entry name" value="TolB, C-terminal domain"/>
    <property type="match status" value="1"/>
</dbReference>
<evidence type="ECO:0000256" key="2">
    <source>
        <dbReference type="SAM" id="SignalP"/>
    </source>
</evidence>
<organism evidence="3 4">
    <name type="scientific">Conexibacter stalactiti</name>
    <dbReference type="NCBI Taxonomy" id="1940611"/>
    <lineage>
        <taxon>Bacteria</taxon>
        <taxon>Bacillati</taxon>
        <taxon>Actinomycetota</taxon>
        <taxon>Thermoleophilia</taxon>
        <taxon>Solirubrobacterales</taxon>
        <taxon>Conexibacteraceae</taxon>
        <taxon>Conexibacter</taxon>
    </lineage>
</organism>
<accession>A0ABU4HPL2</accession>
<comment type="similarity">
    <text evidence="1">Belongs to the TolB family.</text>
</comment>
<gene>
    <name evidence="3" type="ORF">R7226_12910</name>
</gene>
<keyword evidence="2" id="KW-0732">Signal</keyword>
<dbReference type="SUPFAM" id="SSF69304">
    <property type="entry name" value="Tricorn protease N-terminal domain"/>
    <property type="match status" value="1"/>
</dbReference>
<proteinExistence type="inferred from homology"/>
<evidence type="ECO:0000313" key="4">
    <source>
        <dbReference type="Proteomes" id="UP001284601"/>
    </source>
</evidence>
<evidence type="ECO:0000256" key="1">
    <source>
        <dbReference type="ARBA" id="ARBA00009820"/>
    </source>
</evidence>
<dbReference type="EMBL" id="JAWSTH010000029">
    <property type="protein sequence ID" value="MDW5595243.1"/>
    <property type="molecule type" value="Genomic_DNA"/>
</dbReference>
<dbReference type="PANTHER" id="PTHR36842:SF1">
    <property type="entry name" value="PROTEIN TOLB"/>
    <property type="match status" value="1"/>
</dbReference>
<dbReference type="PANTHER" id="PTHR36842">
    <property type="entry name" value="PROTEIN TOLB HOMOLOG"/>
    <property type="match status" value="1"/>
</dbReference>
<dbReference type="RefSeq" id="WP_318597580.1">
    <property type="nucleotide sequence ID" value="NZ_JAWSTH010000029.1"/>
</dbReference>
<comment type="caution">
    <text evidence="3">The sequence shown here is derived from an EMBL/GenBank/DDBJ whole genome shotgun (WGS) entry which is preliminary data.</text>
</comment>